<dbReference type="InterPro" id="IPR004089">
    <property type="entry name" value="MCPsignal_dom"/>
</dbReference>
<reference evidence="7 8" key="2">
    <citation type="journal article" date="2010" name="Stand. Genomic Sci.">
        <title>Complete genome sequence of Desulfohalobium retbaense type strain (HR(100)).</title>
        <authorList>
            <person name="Spring S."/>
            <person name="Nolan M."/>
            <person name="Lapidus A."/>
            <person name="Glavina Del Rio T."/>
            <person name="Copeland A."/>
            <person name="Tice H."/>
            <person name="Cheng J.F."/>
            <person name="Lucas S."/>
            <person name="Land M."/>
            <person name="Chen F."/>
            <person name="Bruce D."/>
            <person name="Goodwin L."/>
            <person name="Pitluck S."/>
            <person name="Ivanova N."/>
            <person name="Mavromatis K."/>
            <person name="Mikhailova N."/>
            <person name="Pati A."/>
            <person name="Chen A."/>
            <person name="Palaniappan K."/>
            <person name="Hauser L."/>
            <person name="Chang Y.J."/>
            <person name="Jeffries C.D."/>
            <person name="Munk C."/>
            <person name="Kiss H."/>
            <person name="Chain P."/>
            <person name="Han C."/>
            <person name="Brettin T."/>
            <person name="Detter J.C."/>
            <person name="Schuler E."/>
            <person name="Goker M."/>
            <person name="Rohde M."/>
            <person name="Bristow J."/>
            <person name="Eisen J.A."/>
            <person name="Markowitz V."/>
            <person name="Hugenholtz P."/>
            <person name="Kyrpides N.C."/>
            <person name="Klenk H.P."/>
        </authorList>
    </citation>
    <scope>NUCLEOTIDE SEQUENCE [LARGE SCALE GENOMIC DNA]</scope>
    <source>
        <strain evidence="7 8">DSM 5692</strain>
    </source>
</reference>
<feature type="domain" description="Methyl-accepting transducer" evidence="6">
    <location>
        <begin position="408"/>
        <end position="637"/>
    </location>
</feature>
<dbReference type="GO" id="GO:0006935">
    <property type="term" value="P:chemotaxis"/>
    <property type="evidence" value="ECO:0007669"/>
    <property type="project" value="UniProtKB-KW"/>
</dbReference>
<dbReference type="GO" id="GO:0005886">
    <property type="term" value="C:plasma membrane"/>
    <property type="evidence" value="ECO:0007669"/>
    <property type="project" value="TreeGrafter"/>
</dbReference>
<organism evidence="7 8">
    <name type="scientific">Desulfohalobium retbaense (strain ATCC 49708 / DSM 5692 / JCM 16813 / HR100)</name>
    <dbReference type="NCBI Taxonomy" id="485915"/>
    <lineage>
        <taxon>Bacteria</taxon>
        <taxon>Pseudomonadati</taxon>
        <taxon>Thermodesulfobacteriota</taxon>
        <taxon>Desulfovibrionia</taxon>
        <taxon>Desulfovibrionales</taxon>
        <taxon>Desulfohalobiaceae</taxon>
        <taxon>Desulfohalobium</taxon>
    </lineage>
</organism>
<dbReference type="RefSeq" id="WP_015752789.1">
    <property type="nucleotide sequence ID" value="NC_013223.1"/>
</dbReference>
<feature type="transmembrane region" description="Helical" evidence="5">
    <location>
        <begin position="12"/>
        <end position="33"/>
    </location>
</feature>
<dbReference type="CDD" id="cd11386">
    <property type="entry name" value="MCP_signal"/>
    <property type="match status" value="1"/>
</dbReference>
<sequence length="718" mass="77313">MFNRIKSLQGKIMGLSLLAVVTTMTVVLGVLFFQHHALEKDLHSEVRRTAERELENVAEGLQAMVKSQDEAVRQKVQADLNVAQELLRREGGVALSETNVTWSAVNQYSGDSNQVDLPQMELGGQWLGQVQSFSRNVPLVDQVQNLVGGTCTVFQRMNESGDMLRVATNVEKNDGNRAIGTFIPATNPDGRANPVVQTVLRGETFYGRAYVVNDWYLTAYSPLTDSTGRVIGILYTGVLQENIKSLRKGIMNVDLGEEGYAFVLGGSGEQKGEYLISKGGKRDGENILDATDDNGTPFVREMIEKAKAADGDVVYYRYPWKNAADTVAREKVAALVYYEPWDWVIGASVYQDFYEQIKNRLDGSVENMVRIMLLSGLVLAVVLIALSYWLSRSLAKPIKRIVAGLSSGAEQTASASTQVSSSSQSIAEGANEQASSLEETSSSLEELSSQTQQNASNAAQAEQAMDEAGTVVSEGVQAMQRMSTTIGAIKESSEETSKIMKTIDDIAFQTNLLALNAAVEAARAGEAGKGFAVVAEEVRSLAQRSAEAAQNTAALIEQAQGNAEDGVQVAGEVSTSLEKIQTSAGRVGTLVAEIAAASKEQSQGIEQINTAVSEMDKVVQKNAADSEETASASEELASQAEELQRAVEDLVGVVEGRARREQMARSATSAPSGPALRSGQGRERWNQGHSPSAARPTQRGSRADQVIPLDADESFKDF</sequence>
<dbReference type="SMART" id="SM00283">
    <property type="entry name" value="MA"/>
    <property type="match status" value="1"/>
</dbReference>
<evidence type="ECO:0000313" key="8">
    <source>
        <dbReference type="Proteomes" id="UP000001052"/>
    </source>
</evidence>
<keyword evidence="1" id="KW-0145">Chemotaxis</keyword>
<dbReference type="PROSITE" id="PS50111">
    <property type="entry name" value="CHEMOTAXIS_TRANSDUC_2"/>
    <property type="match status" value="1"/>
</dbReference>
<keyword evidence="5" id="KW-0472">Membrane</keyword>
<dbReference type="EMBL" id="CP001734">
    <property type="protein sequence ID" value="ACV69655.1"/>
    <property type="molecule type" value="Genomic_DNA"/>
</dbReference>
<keyword evidence="5" id="KW-1133">Transmembrane helix</keyword>
<feature type="transmembrane region" description="Helical" evidence="5">
    <location>
        <begin position="368"/>
        <end position="390"/>
    </location>
</feature>
<dbReference type="HOGENOM" id="CLU_000445_107_12_7"/>
<evidence type="ECO:0000256" key="5">
    <source>
        <dbReference type="SAM" id="Phobius"/>
    </source>
</evidence>
<dbReference type="Pfam" id="PF17201">
    <property type="entry name" value="Cache_3-Cache_2"/>
    <property type="match status" value="1"/>
</dbReference>
<feature type="region of interest" description="Disordered" evidence="4">
    <location>
        <begin position="416"/>
        <end position="471"/>
    </location>
</feature>
<dbReference type="InterPro" id="IPR051310">
    <property type="entry name" value="MCP_chemotaxis"/>
</dbReference>
<evidence type="ECO:0000256" key="4">
    <source>
        <dbReference type="SAM" id="MobiDB-lite"/>
    </source>
</evidence>
<dbReference type="STRING" id="485915.Dret_2373"/>
<dbReference type="PANTHER" id="PTHR43531">
    <property type="entry name" value="PROTEIN ICFG"/>
    <property type="match status" value="1"/>
</dbReference>
<evidence type="ECO:0000256" key="3">
    <source>
        <dbReference type="PROSITE-ProRule" id="PRU00284"/>
    </source>
</evidence>
<dbReference type="GO" id="GO:0007165">
    <property type="term" value="P:signal transduction"/>
    <property type="evidence" value="ECO:0007669"/>
    <property type="project" value="UniProtKB-KW"/>
</dbReference>
<proteinExistence type="inferred from homology"/>
<dbReference type="InterPro" id="IPR033462">
    <property type="entry name" value="Cache_3-Cache_2"/>
</dbReference>
<keyword evidence="5" id="KW-0812">Transmembrane</keyword>
<keyword evidence="3" id="KW-0807">Transducer</keyword>
<dbReference type="OrthoDB" id="9816383at2"/>
<name>C8X5F8_DESRD</name>
<dbReference type="AlphaFoldDB" id="C8X5F8"/>
<dbReference type="PANTHER" id="PTHR43531:SF11">
    <property type="entry name" value="METHYL-ACCEPTING CHEMOTAXIS PROTEIN 3"/>
    <property type="match status" value="1"/>
</dbReference>
<dbReference type="Pfam" id="PF00015">
    <property type="entry name" value="MCPsignal"/>
    <property type="match status" value="1"/>
</dbReference>
<gene>
    <name evidence="7" type="ordered locus">Dret_2373</name>
</gene>
<dbReference type="SUPFAM" id="SSF58104">
    <property type="entry name" value="Methyl-accepting chemotaxis protein (MCP) signaling domain"/>
    <property type="match status" value="1"/>
</dbReference>
<dbReference type="Gene3D" id="1.10.287.950">
    <property type="entry name" value="Methyl-accepting chemotaxis protein"/>
    <property type="match status" value="1"/>
</dbReference>
<feature type="compositionally biased region" description="Low complexity" evidence="4">
    <location>
        <begin position="416"/>
        <end position="425"/>
    </location>
</feature>
<dbReference type="Proteomes" id="UP000001052">
    <property type="component" value="Chromosome"/>
</dbReference>
<feature type="compositionally biased region" description="Low complexity" evidence="4">
    <location>
        <begin position="435"/>
        <end position="463"/>
    </location>
</feature>
<evidence type="ECO:0000256" key="1">
    <source>
        <dbReference type="ARBA" id="ARBA00022500"/>
    </source>
</evidence>
<keyword evidence="8" id="KW-1185">Reference proteome</keyword>
<dbReference type="Gene3D" id="3.30.450.20">
    <property type="entry name" value="PAS domain"/>
    <property type="match status" value="1"/>
</dbReference>
<evidence type="ECO:0000259" key="6">
    <source>
        <dbReference type="PROSITE" id="PS50111"/>
    </source>
</evidence>
<dbReference type="GO" id="GO:0004888">
    <property type="term" value="F:transmembrane signaling receptor activity"/>
    <property type="evidence" value="ECO:0007669"/>
    <property type="project" value="TreeGrafter"/>
</dbReference>
<protein>
    <submittedName>
        <fullName evidence="7">Methyl-accepting chemotaxis sensory transducer</fullName>
    </submittedName>
</protein>
<evidence type="ECO:0000256" key="2">
    <source>
        <dbReference type="ARBA" id="ARBA00029447"/>
    </source>
</evidence>
<feature type="region of interest" description="Disordered" evidence="4">
    <location>
        <begin position="658"/>
        <end position="718"/>
    </location>
</feature>
<dbReference type="SUPFAM" id="SSF103190">
    <property type="entry name" value="Sensory domain-like"/>
    <property type="match status" value="1"/>
</dbReference>
<evidence type="ECO:0000313" key="7">
    <source>
        <dbReference type="EMBL" id="ACV69655.1"/>
    </source>
</evidence>
<dbReference type="eggNOG" id="COG0840">
    <property type="taxonomic scope" value="Bacteria"/>
</dbReference>
<dbReference type="InterPro" id="IPR029151">
    <property type="entry name" value="Sensor-like_sf"/>
</dbReference>
<comment type="similarity">
    <text evidence="2">Belongs to the methyl-accepting chemotaxis (MCP) protein family.</text>
</comment>
<dbReference type="KEGG" id="drt:Dret_2373"/>
<reference evidence="8" key="1">
    <citation type="submission" date="2009-09" db="EMBL/GenBank/DDBJ databases">
        <title>The complete chromosome of Desulfohalobium retbaense DSM 5692.</title>
        <authorList>
            <consortium name="US DOE Joint Genome Institute (JGI-PGF)"/>
            <person name="Lucas S."/>
            <person name="Copeland A."/>
            <person name="Lapidus A."/>
            <person name="Glavina del Rio T."/>
            <person name="Dalin E."/>
            <person name="Tice H."/>
            <person name="Bruce D."/>
            <person name="Goodwin L."/>
            <person name="Pitluck S."/>
            <person name="Kyrpides N."/>
            <person name="Mavromatis K."/>
            <person name="Ivanova N."/>
            <person name="Mikhailova N."/>
            <person name="Munk A.C."/>
            <person name="Brettin T."/>
            <person name="Detter J.C."/>
            <person name="Han C."/>
            <person name="Tapia R."/>
            <person name="Larimer F."/>
            <person name="Land M."/>
            <person name="Hauser L."/>
            <person name="Markowitz V."/>
            <person name="Cheng J.-F."/>
            <person name="Hugenholtz P."/>
            <person name="Woyke T."/>
            <person name="Wu D."/>
            <person name="Spring S."/>
            <person name="Klenk H.-P."/>
            <person name="Eisen J.A."/>
        </authorList>
    </citation>
    <scope>NUCLEOTIDE SEQUENCE [LARGE SCALE GENOMIC DNA]</scope>
    <source>
        <strain evidence="8">DSM 5692</strain>
    </source>
</reference>
<accession>C8X5F8</accession>